<dbReference type="AlphaFoldDB" id="A0A0P1FHK1"/>
<accession>A0A0P1FHK1</accession>
<evidence type="ECO:0000313" key="3">
    <source>
        <dbReference type="EMBL" id="CUH73868.1"/>
    </source>
</evidence>
<protein>
    <submittedName>
        <fullName evidence="3">Uncharacterized protein</fullName>
    </submittedName>
</protein>
<evidence type="ECO:0000256" key="1">
    <source>
        <dbReference type="SAM" id="Phobius"/>
    </source>
</evidence>
<name>A0A0P1FHK1_9RHOB</name>
<organism evidence="3 5">
    <name type="scientific">Thalassovita autumnalis</name>
    <dbReference type="NCBI Taxonomy" id="2072972"/>
    <lineage>
        <taxon>Bacteria</taxon>
        <taxon>Pseudomonadati</taxon>
        <taxon>Pseudomonadota</taxon>
        <taxon>Alphaproteobacteria</taxon>
        <taxon>Rhodobacterales</taxon>
        <taxon>Roseobacteraceae</taxon>
        <taxon>Thalassovita</taxon>
    </lineage>
</organism>
<evidence type="ECO:0000313" key="2">
    <source>
        <dbReference type="EMBL" id="CUH67387.1"/>
    </source>
</evidence>
<keyword evidence="1" id="KW-0812">Transmembrane</keyword>
<reference evidence="2 4" key="2">
    <citation type="submission" date="2015-09" db="EMBL/GenBank/DDBJ databases">
        <authorList>
            <person name="Rodrigo-Torres L."/>
            <person name="Arahal D.R."/>
        </authorList>
    </citation>
    <scope>NUCLEOTIDE SEQUENCE [LARGE SCALE GENOMIC DNA]</scope>
    <source>
        <strain evidence="2 4">CECT 5118</strain>
    </source>
</reference>
<keyword evidence="1" id="KW-0472">Membrane</keyword>
<dbReference type="RefSeq" id="WP_058245012.1">
    <property type="nucleotide sequence ID" value="NZ_CYSB01000029.1"/>
</dbReference>
<keyword evidence="1" id="KW-1133">Transmembrane helix</keyword>
<dbReference type="OrthoDB" id="7874312at2"/>
<evidence type="ECO:0000313" key="5">
    <source>
        <dbReference type="Proteomes" id="UP000051887"/>
    </source>
</evidence>
<dbReference type="EMBL" id="CYSC01000043">
    <property type="protein sequence ID" value="CUH73868.1"/>
    <property type="molecule type" value="Genomic_DNA"/>
</dbReference>
<gene>
    <name evidence="2" type="ORF">TL5118_02170</name>
    <name evidence="3" type="ORF">TL5120_03685</name>
</gene>
<keyword evidence="4" id="KW-1185">Reference proteome</keyword>
<reference evidence="3 5" key="1">
    <citation type="submission" date="2015-09" db="EMBL/GenBank/DDBJ databases">
        <authorList>
            <consortium name="Swine Surveillance"/>
        </authorList>
    </citation>
    <scope>NUCLEOTIDE SEQUENCE [LARGE SCALE GENOMIC DNA]</scope>
    <source>
        <strain evidence="3 5">5120</strain>
    </source>
</reference>
<proteinExistence type="predicted"/>
<sequence>MIDQQALTRMESELNELLAEKFGLSSGPLTARLQRLGRRVPGYVRRAAQVLVEAGAHVGHPKLMMQVDAAEVERAYRTLRQHLKTVDVKDRRKGAVLSLLGSLSFNLLAVLALLLLILVWRGFL</sequence>
<evidence type="ECO:0000313" key="4">
    <source>
        <dbReference type="Proteomes" id="UP000051086"/>
    </source>
</evidence>
<dbReference type="EMBL" id="CYSB01000029">
    <property type="protein sequence ID" value="CUH67387.1"/>
    <property type="molecule type" value="Genomic_DNA"/>
</dbReference>
<feature type="transmembrane region" description="Helical" evidence="1">
    <location>
        <begin position="94"/>
        <end position="120"/>
    </location>
</feature>
<dbReference type="Proteomes" id="UP000051887">
    <property type="component" value="Unassembled WGS sequence"/>
</dbReference>
<dbReference type="Proteomes" id="UP000051086">
    <property type="component" value="Unassembled WGS sequence"/>
</dbReference>